<protein>
    <submittedName>
        <fullName evidence="2">Uncharacterized protein</fullName>
    </submittedName>
</protein>
<evidence type="ECO:0000313" key="2">
    <source>
        <dbReference type="EMBL" id="SPO25242.1"/>
    </source>
</evidence>
<dbReference type="AlphaFoldDB" id="A0A5C3E3W9"/>
<feature type="compositionally biased region" description="Basic and acidic residues" evidence="1">
    <location>
        <begin position="308"/>
        <end position="320"/>
    </location>
</feature>
<keyword evidence="3" id="KW-1185">Reference proteome</keyword>
<feature type="compositionally biased region" description="Basic and acidic residues" evidence="1">
    <location>
        <begin position="330"/>
        <end position="345"/>
    </location>
</feature>
<gene>
    <name evidence="2" type="ORF">UTRI_02644_B</name>
</gene>
<feature type="compositionally biased region" description="Basic and acidic residues" evidence="1">
    <location>
        <begin position="377"/>
        <end position="412"/>
    </location>
</feature>
<sequence>MLARTSGRLLVQTSITARAARPTIRLAGPSLTRTLLTARNITYTPIARNTIEQDESVKASHFRRLEYMLSDPAEPNQTTLVSKLQDDQLSFLPLVIRASNFWQPPPPGLPLPRRENPSLFKDPATAHLCPEFLYNSFHFPSGRHLWRFHRELISTLQGKFRKVEPVILLDPGSRTLTIGLPSHVGIQPPYPAKENGSKVREILEKYRSEQTSEQEKKDIAKKLRSYAIPHGFKNSCHAMSFYLPTLFSSLRNVAEEDIGTVKFSNMGTLDGSTRGSPSGEDAKSADVVEDRVPVDVGSTATKGVAKKASKEWRRDRRNKQLEGAAKPATKKQENMADRLRSETARVAEAGMPVTSQGEELKADDPRLPEAGTFVAQDGDKHKESKGVDALEEHVPFPKPTVEEMGIKKPTET</sequence>
<evidence type="ECO:0000313" key="3">
    <source>
        <dbReference type="Proteomes" id="UP000324022"/>
    </source>
</evidence>
<dbReference type="OrthoDB" id="2552414at2759"/>
<dbReference type="Proteomes" id="UP000324022">
    <property type="component" value="Unassembled WGS sequence"/>
</dbReference>
<proteinExistence type="predicted"/>
<name>A0A5C3E3W9_9BASI</name>
<accession>A0A5C3E3W9</accession>
<feature type="compositionally biased region" description="Basic and acidic residues" evidence="1">
    <location>
        <begin position="358"/>
        <end position="367"/>
    </location>
</feature>
<feature type="region of interest" description="Disordered" evidence="1">
    <location>
        <begin position="300"/>
        <end position="412"/>
    </location>
</feature>
<reference evidence="2 3" key="1">
    <citation type="submission" date="2018-03" db="EMBL/GenBank/DDBJ databases">
        <authorList>
            <person name="Guldener U."/>
        </authorList>
    </citation>
    <scope>NUCLEOTIDE SEQUENCE [LARGE SCALE GENOMIC DNA]</scope>
    <source>
        <strain evidence="2 3">NBRC100155</strain>
    </source>
</reference>
<organism evidence="2 3">
    <name type="scientific">Ustilago trichophora</name>
    <dbReference type="NCBI Taxonomy" id="86804"/>
    <lineage>
        <taxon>Eukaryota</taxon>
        <taxon>Fungi</taxon>
        <taxon>Dikarya</taxon>
        <taxon>Basidiomycota</taxon>
        <taxon>Ustilaginomycotina</taxon>
        <taxon>Ustilaginomycetes</taxon>
        <taxon>Ustilaginales</taxon>
        <taxon>Ustilaginaceae</taxon>
        <taxon>Ustilago</taxon>
    </lineage>
</organism>
<dbReference type="EMBL" id="OOIN01000010">
    <property type="protein sequence ID" value="SPO25242.1"/>
    <property type="molecule type" value="Genomic_DNA"/>
</dbReference>
<evidence type="ECO:0000256" key="1">
    <source>
        <dbReference type="SAM" id="MobiDB-lite"/>
    </source>
</evidence>